<name>A0A1I2GYQ8_9BACL</name>
<reference evidence="2" key="1">
    <citation type="submission" date="2016-10" db="EMBL/GenBank/DDBJ databases">
        <authorList>
            <person name="Varghese N."/>
            <person name="Submissions S."/>
        </authorList>
    </citation>
    <scope>NUCLEOTIDE SEQUENCE [LARGE SCALE GENOMIC DNA]</scope>
    <source>
        <strain evidence="2">CGMCC 1.10223</strain>
    </source>
</reference>
<dbReference type="OrthoDB" id="1850874at2"/>
<dbReference type="Pfam" id="PF04883">
    <property type="entry name" value="HK97-gp10_like"/>
    <property type="match status" value="1"/>
</dbReference>
<gene>
    <name evidence="1" type="ORF">SAMN04487969_11970</name>
</gene>
<sequence length="185" mass="20955">MAGMGTFDFSEFEKFRDNLVAMEQAMPAFMMELANEAGNRFLAKVVRRTPVGSYDSGGWVNFTANIPERQVSFTTKDGKRVSFTARARTIRVSFKSSHGSKTGGALRRAWTLQQNSAGAGGVYEVEVFNPTYYSAYVEYGHRTANHKGWVEGQFFMTNSHLELKRELPPILERKLERFLARYLGD</sequence>
<protein>
    <submittedName>
        <fullName evidence="1">Bacteriophage HK97-gp10, putative tail-component</fullName>
    </submittedName>
</protein>
<evidence type="ECO:0000313" key="2">
    <source>
        <dbReference type="Proteomes" id="UP000183410"/>
    </source>
</evidence>
<proteinExistence type="predicted"/>
<accession>A0A1I2GYQ8</accession>
<evidence type="ECO:0000313" key="1">
    <source>
        <dbReference type="EMBL" id="SFF23084.1"/>
    </source>
</evidence>
<dbReference type="AlphaFoldDB" id="A0A1I2GYQ8"/>
<dbReference type="Proteomes" id="UP000183410">
    <property type="component" value="Unassembled WGS sequence"/>
</dbReference>
<dbReference type="InterPro" id="IPR010064">
    <property type="entry name" value="HK97-gp10_tail"/>
</dbReference>
<dbReference type="EMBL" id="FONN01000019">
    <property type="protein sequence ID" value="SFF23084.1"/>
    <property type="molecule type" value="Genomic_DNA"/>
</dbReference>
<keyword evidence="2" id="KW-1185">Reference proteome</keyword>
<dbReference type="RefSeq" id="WP_046233676.1">
    <property type="nucleotide sequence ID" value="NZ_FONN01000019.1"/>
</dbReference>
<organism evidence="1 2">
    <name type="scientific">Paenibacillus algorifonticola</name>
    <dbReference type="NCBI Taxonomy" id="684063"/>
    <lineage>
        <taxon>Bacteria</taxon>
        <taxon>Bacillati</taxon>
        <taxon>Bacillota</taxon>
        <taxon>Bacilli</taxon>
        <taxon>Bacillales</taxon>
        <taxon>Paenibacillaceae</taxon>
        <taxon>Paenibacillus</taxon>
    </lineage>
</organism>